<dbReference type="PANTHER" id="PTHR33164">
    <property type="entry name" value="TRANSCRIPTIONAL REGULATOR, MARR FAMILY"/>
    <property type="match status" value="1"/>
</dbReference>
<dbReference type="Proteomes" id="UP000189733">
    <property type="component" value="Unassembled WGS sequence"/>
</dbReference>
<dbReference type="SMART" id="SM00347">
    <property type="entry name" value="HTH_MARR"/>
    <property type="match status" value="1"/>
</dbReference>
<evidence type="ECO:0000256" key="1">
    <source>
        <dbReference type="ARBA" id="ARBA00023015"/>
    </source>
</evidence>
<proteinExistence type="predicted"/>
<keyword evidence="1" id="KW-0805">Transcription regulation</keyword>
<dbReference type="EMBL" id="FUYA01000006">
    <property type="protein sequence ID" value="SKA74824.1"/>
    <property type="molecule type" value="Genomic_DNA"/>
</dbReference>
<keyword evidence="2" id="KW-0238">DNA-binding</keyword>
<dbReference type="PRINTS" id="PR00598">
    <property type="entry name" value="HTHMARR"/>
</dbReference>
<dbReference type="Gene3D" id="1.10.10.10">
    <property type="entry name" value="Winged helix-like DNA-binding domain superfamily/Winged helix DNA-binding domain"/>
    <property type="match status" value="1"/>
</dbReference>
<dbReference type="OrthoDB" id="7427954at2"/>
<accession>A0A1T4WBZ9</accession>
<dbReference type="GO" id="GO:0006950">
    <property type="term" value="P:response to stress"/>
    <property type="evidence" value="ECO:0007669"/>
    <property type="project" value="TreeGrafter"/>
</dbReference>
<dbReference type="InterPro" id="IPR036390">
    <property type="entry name" value="WH_DNA-bd_sf"/>
</dbReference>
<evidence type="ECO:0000256" key="2">
    <source>
        <dbReference type="ARBA" id="ARBA00023125"/>
    </source>
</evidence>
<keyword evidence="6" id="KW-1185">Reference proteome</keyword>
<sequence length="155" mass="17350">MGKGKVEPLEDAPLNLGYAVADVAKSWRSLLDEKMKPLGMSGARWIALICLHDFGPTSQKELAEAIGVEGPTLVRLLDRLEQDGWVKRKVCPTDRRVKMIEIQEKAYAFLDQFINIAQGIKDCITKDIPSKDLMTTLSVLITLRDRLHELNSTST</sequence>
<evidence type="ECO:0000256" key="3">
    <source>
        <dbReference type="ARBA" id="ARBA00023163"/>
    </source>
</evidence>
<evidence type="ECO:0000313" key="6">
    <source>
        <dbReference type="Proteomes" id="UP000189733"/>
    </source>
</evidence>
<dbReference type="SUPFAM" id="SSF46785">
    <property type="entry name" value="Winged helix' DNA-binding domain"/>
    <property type="match status" value="1"/>
</dbReference>
<dbReference type="PANTHER" id="PTHR33164:SF64">
    <property type="entry name" value="TRANSCRIPTIONAL REGULATOR SLYA"/>
    <property type="match status" value="1"/>
</dbReference>
<gene>
    <name evidence="5" type="ORF">SAMN02745702_02048</name>
</gene>
<dbReference type="InterPro" id="IPR039422">
    <property type="entry name" value="MarR/SlyA-like"/>
</dbReference>
<feature type="domain" description="HTH marR-type" evidence="4">
    <location>
        <begin position="13"/>
        <end position="149"/>
    </location>
</feature>
<keyword evidence="3" id="KW-0804">Transcription</keyword>
<organism evidence="5 6">
    <name type="scientific">Desulfobaculum bizertense DSM 18034</name>
    <dbReference type="NCBI Taxonomy" id="1121442"/>
    <lineage>
        <taxon>Bacteria</taxon>
        <taxon>Pseudomonadati</taxon>
        <taxon>Thermodesulfobacteriota</taxon>
        <taxon>Desulfovibrionia</taxon>
        <taxon>Desulfovibrionales</taxon>
        <taxon>Desulfovibrionaceae</taxon>
        <taxon>Desulfobaculum</taxon>
    </lineage>
</organism>
<dbReference type="STRING" id="1121442.SAMN02745702_02048"/>
<dbReference type="PROSITE" id="PS50995">
    <property type="entry name" value="HTH_MARR_2"/>
    <property type="match status" value="1"/>
</dbReference>
<protein>
    <submittedName>
        <fullName evidence="5">MarR family transcriptional regulator, transcriptional regulator for hemolysin</fullName>
    </submittedName>
</protein>
<dbReference type="RefSeq" id="WP_078685325.1">
    <property type="nucleotide sequence ID" value="NZ_FUYA01000006.1"/>
</dbReference>
<name>A0A1T4WBZ9_9BACT</name>
<evidence type="ECO:0000259" key="4">
    <source>
        <dbReference type="PROSITE" id="PS50995"/>
    </source>
</evidence>
<dbReference type="GO" id="GO:0003700">
    <property type="term" value="F:DNA-binding transcription factor activity"/>
    <property type="evidence" value="ECO:0007669"/>
    <property type="project" value="InterPro"/>
</dbReference>
<evidence type="ECO:0000313" key="5">
    <source>
        <dbReference type="EMBL" id="SKA74824.1"/>
    </source>
</evidence>
<dbReference type="Pfam" id="PF01047">
    <property type="entry name" value="MarR"/>
    <property type="match status" value="1"/>
</dbReference>
<dbReference type="InterPro" id="IPR000835">
    <property type="entry name" value="HTH_MarR-typ"/>
</dbReference>
<dbReference type="AlphaFoldDB" id="A0A1T4WBZ9"/>
<dbReference type="GO" id="GO:0003677">
    <property type="term" value="F:DNA binding"/>
    <property type="evidence" value="ECO:0007669"/>
    <property type="project" value="UniProtKB-KW"/>
</dbReference>
<reference evidence="5 6" key="1">
    <citation type="submission" date="2017-02" db="EMBL/GenBank/DDBJ databases">
        <authorList>
            <person name="Peterson S.W."/>
        </authorList>
    </citation>
    <scope>NUCLEOTIDE SEQUENCE [LARGE SCALE GENOMIC DNA]</scope>
    <source>
        <strain evidence="5 6">DSM 18034</strain>
    </source>
</reference>
<dbReference type="InterPro" id="IPR036388">
    <property type="entry name" value="WH-like_DNA-bd_sf"/>
</dbReference>